<feature type="transmembrane region" description="Helical" evidence="7">
    <location>
        <begin position="308"/>
        <end position="327"/>
    </location>
</feature>
<proteinExistence type="predicted"/>
<feature type="domain" description="Major facilitator superfamily (MFS) profile" evidence="8">
    <location>
        <begin position="21"/>
        <end position="474"/>
    </location>
</feature>
<evidence type="ECO:0000313" key="9">
    <source>
        <dbReference type="EMBL" id="NUW46613.1"/>
    </source>
</evidence>
<dbReference type="Gene3D" id="1.20.1250.20">
    <property type="entry name" value="MFS general substrate transporter like domains"/>
    <property type="match status" value="1"/>
</dbReference>
<reference evidence="9 10" key="1">
    <citation type="submission" date="2020-06" db="EMBL/GenBank/DDBJ databases">
        <authorList>
            <person name="Chanama M."/>
        </authorList>
    </citation>
    <scope>NUCLEOTIDE SEQUENCE [LARGE SCALE GENOMIC DNA]</scope>
    <source>
        <strain evidence="9 10">TBRC6557</strain>
    </source>
</reference>
<protein>
    <submittedName>
        <fullName evidence="9">MFS transporter</fullName>
    </submittedName>
</protein>
<dbReference type="Gene3D" id="1.20.1720.10">
    <property type="entry name" value="Multidrug resistance protein D"/>
    <property type="match status" value="1"/>
</dbReference>
<dbReference type="Proteomes" id="UP000546126">
    <property type="component" value="Unassembled WGS sequence"/>
</dbReference>
<comment type="subcellular location">
    <subcellularLocation>
        <location evidence="1">Cell membrane</location>
        <topology evidence="1">Multi-pass membrane protein</topology>
    </subcellularLocation>
</comment>
<keyword evidence="3" id="KW-1003">Cell membrane</keyword>
<dbReference type="PANTHER" id="PTHR42718:SF46">
    <property type="entry name" value="BLR6921 PROTEIN"/>
    <property type="match status" value="1"/>
</dbReference>
<dbReference type="EMBL" id="JABWGO010000018">
    <property type="protein sequence ID" value="NUW46613.1"/>
    <property type="molecule type" value="Genomic_DNA"/>
</dbReference>
<dbReference type="PROSITE" id="PS50850">
    <property type="entry name" value="MFS"/>
    <property type="match status" value="1"/>
</dbReference>
<dbReference type="InterPro" id="IPR036259">
    <property type="entry name" value="MFS_trans_sf"/>
</dbReference>
<feature type="transmembrane region" description="Helical" evidence="7">
    <location>
        <begin position="146"/>
        <end position="168"/>
    </location>
</feature>
<feature type="transmembrane region" description="Helical" evidence="7">
    <location>
        <begin position="370"/>
        <end position="391"/>
    </location>
</feature>
<feature type="transmembrane region" description="Helical" evidence="7">
    <location>
        <begin position="174"/>
        <end position="195"/>
    </location>
</feature>
<accession>A0A7Y6IZ81</accession>
<feature type="transmembrane region" description="Helical" evidence="7">
    <location>
        <begin position="21"/>
        <end position="43"/>
    </location>
</feature>
<feature type="transmembrane region" description="Helical" evidence="7">
    <location>
        <begin position="277"/>
        <end position="296"/>
    </location>
</feature>
<evidence type="ECO:0000256" key="1">
    <source>
        <dbReference type="ARBA" id="ARBA00004651"/>
    </source>
</evidence>
<dbReference type="RefSeq" id="WP_175606070.1">
    <property type="nucleotide sequence ID" value="NZ_JABWGO010000018.1"/>
</dbReference>
<sequence length="475" mass="47833">MTSVNTAPQPVRPHALPAWMITALACACQFMVILDSSIVNLALPAVREELGFTPTGLAWVVNGYLLTFAGFMLLGGRAADLFGPRRMLVAGLSLFSVSSLVAGLATAPQVLVAARVAQGVGAAMMAPATLAVINTSFTEPNARAKVFGAWSAAGGVGGMAGAIAGGAITTGLSWRWVFLINVPIGAVLIVVALMAPAGTRTARRESLDLTGAVTGTAGLAALVYGVMQSADHGWTSVPVAGPVVAGLLLLVVFGVVQARLAARPMMPLRLFRARGVAVGNGMLLLFGAIPIAMWYFTSLFLQNVLGHSALQAGLGQTPAAVTFLVIARWAAPLLPRTGVRPLVLAGSACFLAGFGWLAQAHPDSGYVTGVLGPTLLIATGIGLTFPTLMAAATADVAEGDAGIVGGLATTASQVGGSVGLAVLATVAGARAASEAGASSSPAALATGYDLVFLIAAGLGLAIAAASMLLPRHRRD</sequence>
<evidence type="ECO:0000313" key="10">
    <source>
        <dbReference type="Proteomes" id="UP000546126"/>
    </source>
</evidence>
<keyword evidence="2" id="KW-0813">Transport</keyword>
<feature type="transmembrane region" description="Helical" evidence="7">
    <location>
        <begin position="112"/>
        <end position="134"/>
    </location>
</feature>
<dbReference type="Pfam" id="PF07690">
    <property type="entry name" value="MFS_1"/>
    <property type="match status" value="1"/>
</dbReference>
<dbReference type="GO" id="GO:0005886">
    <property type="term" value="C:plasma membrane"/>
    <property type="evidence" value="ECO:0007669"/>
    <property type="project" value="UniProtKB-SubCell"/>
</dbReference>
<feature type="transmembrane region" description="Helical" evidence="7">
    <location>
        <begin position="339"/>
        <end position="358"/>
    </location>
</feature>
<name>A0A7Y6IZ81_9ACTN</name>
<comment type="caution">
    <text evidence="9">The sequence shown here is derived from an EMBL/GenBank/DDBJ whole genome shotgun (WGS) entry which is preliminary data.</text>
</comment>
<dbReference type="InterPro" id="IPR020846">
    <property type="entry name" value="MFS_dom"/>
</dbReference>
<feature type="transmembrane region" description="Helical" evidence="7">
    <location>
        <begin position="239"/>
        <end position="256"/>
    </location>
</feature>
<dbReference type="AlphaFoldDB" id="A0A7Y6IZ81"/>
<gene>
    <name evidence="9" type="ORF">HT134_41865</name>
</gene>
<dbReference type="InterPro" id="IPR011701">
    <property type="entry name" value="MFS"/>
</dbReference>
<feature type="transmembrane region" description="Helical" evidence="7">
    <location>
        <begin position="207"/>
        <end position="227"/>
    </location>
</feature>
<organism evidence="9 10">
    <name type="scientific">Nonomuraea rhodomycinica</name>
    <dbReference type="NCBI Taxonomy" id="1712872"/>
    <lineage>
        <taxon>Bacteria</taxon>
        <taxon>Bacillati</taxon>
        <taxon>Actinomycetota</taxon>
        <taxon>Actinomycetes</taxon>
        <taxon>Streptosporangiales</taxon>
        <taxon>Streptosporangiaceae</taxon>
        <taxon>Nonomuraea</taxon>
    </lineage>
</organism>
<evidence type="ECO:0000256" key="3">
    <source>
        <dbReference type="ARBA" id="ARBA00022475"/>
    </source>
</evidence>
<feature type="transmembrane region" description="Helical" evidence="7">
    <location>
        <begin position="450"/>
        <end position="469"/>
    </location>
</feature>
<dbReference type="PANTHER" id="PTHR42718">
    <property type="entry name" value="MAJOR FACILITATOR SUPERFAMILY MULTIDRUG TRANSPORTER MFSC"/>
    <property type="match status" value="1"/>
</dbReference>
<keyword evidence="10" id="KW-1185">Reference proteome</keyword>
<keyword evidence="6 7" id="KW-0472">Membrane</keyword>
<evidence type="ECO:0000256" key="4">
    <source>
        <dbReference type="ARBA" id="ARBA00022692"/>
    </source>
</evidence>
<dbReference type="SUPFAM" id="SSF103473">
    <property type="entry name" value="MFS general substrate transporter"/>
    <property type="match status" value="1"/>
</dbReference>
<feature type="transmembrane region" description="Helical" evidence="7">
    <location>
        <begin position="87"/>
        <end position="106"/>
    </location>
</feature>
<evidence type="ECO:0000256" key="7">
    <source>
        <dbReference type="SAM" id="Phobius"/>
    </source>
</evidence>
<feature type="transmembrane region" description="Helical" evidence="7">
    <location>
        <begin position="55"/>
        <end position="75"/>
    </location>
</feature>
<evidence type="ECO:0000256" key="2">
    <source>
        <dbReference type="ARBA" id="ARBA00022448"/>
    </source>
</evidence>
<feature type="transmembrane region" description="Helical" evidence="7">
    <location>
        <begin position="403"/>
        <end position="430"/>
    </location>
</feature>
<dbReference type="GO" id="GO:0022857">
    <property type="term" value="F:transmembrane transporter activity"/>
    <property type="evidence" value="ECO:0007669"/>
    <property type="project" value="InterPro"/>
</dbReference>
<evidence type="ECO:0000256" key="6">
    <source>
        <dbReference type="ARBA" id="ARBA00023136"/>
    </source>
</evidence>
<evidence type="ECO:0000256" key="5">
    <source>
        <dbReference type="ARBA" id="ARBA00022989"/>
    </source>
</evidence>
<keyword evidence="5 7" id="KW-1133">Transmembrane helix</keyword>
<dbReference type="CDD" id="cd17321">
    <property type="entry name" value="MFS_MMR_MDR_like"/>
    <property type="match status" value="1"/>
</dbReference>
<evidence type="ECO:0000259" key="8">
    <source>
        <dbReference type="PROSITE" id="PS50850"/>
    </source>
</evidence>
<keyword evidence="4 7" id="KW-0812">Transmembrane</keyword>